<dbReference type="PROSITE" id="PS51384">
    <property type="entry name" value="FAD_FR"/>
    <property type="match status" value="1"/>
</dbReference>
<comment type="caution">
    <text evidence="23">The sequence shown here is derived from an EMBL/GenBank/DDBJ whole genome shotgun (WGS) entry which is preliminary data.</text>
</comment>
<evidence type="ECO:0000259" key="21">
    <source>
        <dbReference type="PROSITE" id="PS50255"/>
    </source>
</evidence>
<dbReference type="SUPFAM" id="SSF55856">
    <property type="entry name" value="Cytochrome b5-like heme/steroid binding domain"/>
    <property type="match status" value="1"/>
</dbReference>
<keyword evidence="16" id="KW-0534">Nitrate assimilation</keyword>
<keyword evidence="17" id="KW-1015">Disulfide bond</keyword>
<comment type="catalytic activity">
    <reaction evidence="18">
        <text>nitrite + NADP(+) + H2O = nitrate + NADPH + H(+)</text>
        <dbReference type="Rhea" id="RHEA:19061"/>
        <dbReference type="ChEBI" id="CHEBI:15377"/>
        <dbReference type="ChEBI" id="CHEBI:15378"/>
        <dbReference type="ChEBI" id="CHEBI:16301"/>
        <dbReference type="ChEBI" id="CHEBI:17632"/>
        <dbReference type="ChEBI" id="CHEBI:57783"/>
        <dbReference type="ChEBI" id="CHEBI:58349"/>
        <dbReference type="EC" id="1.7.1.3"/>
    </reaction>
</comment>
<feature type="compositionally biased region" description="Acidic residues" evidence="20">
    <location>
        <begin position="54"/>
        <end position="65"/>
    </location>
</feature>
<keyword evidence="14" id="KW-0560">Oxidoreductase</keyword>
<evidence type="ECO:0000256" key="8">
    <source>
        <dbReference type="ARBA" id="ARBA00022505"/>
    </source>
</evidence>
<dbReference type="InterPro" id="IPR008333">
    <property type="entry name" value="Cbr1-like_FAD-bd_dom"/>
</dbReference>
<dbReference type="Pfam" id="PF00174">
    <property type="entry name" value="Oxidored_molyb"/>
    <property type="match status" value="1"/>
</dbReference>
<feature type="domain" description="FAD-binding FR-type" evidence="22">
    <location>
        <begin position="658"/>
        <end position="791"/>
    </location>
</feature>
<dbReference type="PIRSF" id="PIRSF000233">
    <property type="entry name" value="Nitr_rd_NADH"/>
    <property type="match status" value="1"/>
</dbReference>
<dbReference type="InterPro" id="IPR001199">
    <property type="entry name" value="Cyt_B5-like_heme/steroid-bd"/>
</dbReference>
<dbReference type="InterPro" id="IPR017927">
    <property type="entry name" value="FAD-bd_FR_type"/>
</dbReference>
<dbReference type="PRINTS" id="PR00407">
    <property type="entry name" value="EUMOPTERIN"/>
</dbReference>
<comment type="function">
    <text evidence="3">Nitrate reductase is a key enzyme involved in the first step of nitrate assimilation in plants, fungi and bacteria.</text>
</comment>
<dbReference type="InterPro" id="IPR036400">
    <property type="entry name" value="Cyt_B5-like_heme/steroid_sf"/>
</dbReference>
<evidence type="ECO:0000256" key="11">
    <source>
        <dbReference type="ARBA" id="ARBA00022723"/>
    </source>
</evidence>
<dbReference type="InterPro" id="IPR008335">
    <property type="entry name" value="Mopterin_OxRdtase_euk"/>
</dbReference>
<dbReference type="GO" id="GO:0050464">
    <property type="term" value="F:nitrate reductase (NADPH) activity"/>
    <property type="evidence" value="ECO:0007669"/>
    <property type="project" value="UniProtKB-EC"/>
</dbReference>
<dbReference type="InterPro" id="IPR001709">
    <property type="entry name" value="Flavoprot_Pyr_Nucl_cyt_Rdtase"/>
</dbReference>
<comment type="subunit">
    <text evidence="5">Homodimer.</text>
</comment>
<dbReference type="Gene3D" id="3.40.50.80">
    <property type="entry name" value="Nucleotide-binding domain of ferredoxin-NADP reductase (FNR) module"/>
    <property type="match status" value="1"/>
</dbReference>
<dbReference type="PROSITE" id="PS50255">
    <property type="entry name" value="CYTOCHROME_B5_2"/>
    <property type="match status" value="1"/>
</dbReference>
<evidence type="ECO:0000256" key="17">
    <source>
        <dbReference type="ARBA" id="ARBA00023157"/>
    </source>
</evidence>
<accession>A0A8K0JHM0</accession>
<dbReference type="GO" id="GO:0020037">
    <property type="term" value="F:heme binding"/>
    <property type="evidence" value="ECO:0007669"/>
    <property type="project" value="InterPro"/>
</dbReference>
<dbReference type="InterPro" id="IPR001433">
    <property type="entry name" value="OxRdtase_FAD/NAD-bd"/>
</dbReference>
<dbReference type="Pfam" id="PF03404">
    <property type="entry name" value="Mo-co_dimer"/>
    <property type="match status" value="1"/>
</dbReference>
<dbReference type="GO" id="GO:0042128">
    <property type="term" value="P:nitrate assimilation"/>
    <property type="evidence" value="ECO:0007669"/>
    <property type="project" value="UniProtKB-KW"/>
</dbReference>
<dbReference type="Proteomes" id="UP000812966">
    <property type="component" value="Unassembled WGS sequence"/>
</dbReference>
<dbReference type="InterPro" id="IPR000572">
    <property type="entry name" value="OxRdtase_Mopterin-bd_dom"/>
</dbReference>
<evidence type="ECO:0000256" key="13">
    <source>
        <dbReference type="ARBA" id="ARBA00022857"/>
    </source>
</evidence>
<evidence type="ECO:0000256" key="2">
    <source>
        <dbReference type="ARBA" id="ARBA00001974"/>
    </source>
</evidence>
<dbReference type="SUPFAM" id="SSF81296">
    <property type="entry name" value="E set domains"/>
    <property type="match status" value="1"/>
</dbReference>
<evidence type="ECO:0000256" key="3">
    <source>
        <dbReference type="ARBA" id="ARBA00003838"/>
    </source>
</evidence>
<evidence type="ECO:0000256" key="18">
    <source>
        <dbReference type="ARBA" id="ARBA00049155"/>
    </source>
</evidence>
<dbReference type="Pfam" id="PF00970">
    <property type="entry name" value="FAD_binding_6"/>
    <property type="match status" value="2"/>
</dbReference>
<feature type="binding site" evidence="19">
    <location>
        <position position="185"/>
    </location>
    <ligand>
        <name>Mo-molybdopterin</name>
        <dbReference type="ChEBI" id="CHEBI:71302"/>
    </ligand>
    <ligandPart>
        <name>Mo</name>
        <dbReference type="ChEBI" id="CHEBI:28685"/>
    </ligandPart>
</feature>
<dbReference type="InterPro" id="IPR036374">
    <property type="entry name" value="OxRdtase_Mopterin-bd_sf"/>
</dbReference>
<keyword evidence="12" id="KW-0274">FAD</keyword>
<organism evidence="23 24">
    <name type="scientific">Filobasidium floriforme</name>
    <dbReference type="NCBI Taxonomy" id="5210"/>
    <lineage>
        <taxon>Eukaryota</taxon>
        <taxon>Fungi</taxon>
        <taxon>Dikarya</taxon>
        <taxon>Basidiomycota</taxon>
        <taxon>Agaricomycotina</taxon>
        <taxon>Tremellomycetes</taxon>
        <taxon>Filobasidiales</taxon>
        <taxon>Filobasidiaceae</taxon>
        <taxon>Filobasidium</taxon>
    </lineage>
</organism>
<dbReference type="PRINTS" id="PR00371">
    <property type="entry name" value="FPNCR"/>
</dbReference>
<dbReference type="Pfam" id="PF00175">
    <property type="entry name" value="NAD_binding_1"/>
    <property type="match status" value="1"/>
</dbReference>
<feature type="compositionally biased region" description="Low complexity" evidence="20">
    <location>
        <begin position="1"/>
        <end position="17"/>
    </location>
</feature>
<protein>
    <recommendedName>
        <fullName evidence="7">Nitrate reductase [NADPH]</fullName>
        <ecNumber evidence="6">1.7.1.3</ecNumber>
    </recommendedName>
</protein>
<dbReference type="GO" id="GO:0006809">
    <property type="term" value="P:nitric oxide biosynthetic process"/>
    <property type="evidence" value="ECO:0007669"/>
    <property type="project" value="InterPro"/>
</dbReference>
<keyword evidence="13" id="KW-0521">NADP</keyword>
<feature type="region of interest" description="Disordered" evidence="20">
    <location>
        <begin position="1"/>
        <end position="95"/>
    </location>
</feature>
<evidence type="ECO:0000256" key="9">
    <source>
        <dbReference type="ARBA" id="ARBA00022617"/>
    </source>
</evidence>
<dbReference type="AlphaFoldDB" id="A0A8K0JHM0"/>
<dbReference type="Gene3D" id="2.40.30.10">
    <property type="entry name" value="Translation factors"/>
    <property type="match status" value="1"/>
</dbReference>
<evidence type="ECO:0000256" key="1">
    <source>
        <dbReference type="ARBA" id="ARBA00001971"/>
    </source>
</evidence>
<keyword evidence="24" id="KW-1185">Reference proteome</keyword>
<evidence type="ECO:0000256" key="19">
    <source>
        <dbReference type="PIRSR" id="PIRSR000233-1"/>
    </source>
</evidence>
<dbReference type="InterPro" id="IPR022407">
    <property type="entry name" value="OxRdtase_Mopterin_BS"/>
</dbReference>
<keyword evidence="10" id="KW-0285">Flavoprotein</keyword>
<gene>
    <name evidence="23" type="ORF">FFLO_05748</name>
</gene>
<dbReference type="PROSITE" id="PS00191">
    <property type="entry name" value="CYTOCHROME_B5_1"/>
    <property type="match status" value="1"/>
</dbReference>
<dbReference type="PRINTS" id="PR00406">
    <property type="entry name" value="CYTB5RDTASE"/>
</dbReference>
<dbReference type="Gene3D" id="3.90.420.10">
    <property type="entry name" value="Oxidoreductase, molybdopterin-binding domain"/>
    <property type="match status" value="1"/>
</dbReference>
<dbReference type="InterPro" id="IPR012137">
    <property type="entry name" value="Nitr_rd_NADH"/>
</dbReference>
<evidence type="ECO:0000256" key="20">
    <source>
        <dbReference type="SAM" id="MobiDB-lite"/>
    </source>
</evidence>
<dbReference type="InterPro" id="IPR014756">
    <property type="entry name" value="Ig_E-set"/>
</dbReference>
<reference evidence="23" key="1">
    <citation type="submission" date="2020-04" db="EMBL/GenBank/DDBJ databases">
        <title>Analysis of mating type loci in Filobasidium floriforme.</title>
        <authorList>
            <person name="Nowrousian M."/>
        </authorList>
    </citation>
    <scope>NUCLEOTIDE SEQUENCE</scope>
    <source>
        <strain evidence="23">CBS 6242</strain>
    </source>
</reference>
<dbReference type="GO" id="GO:0006790">
    <property type="term" value="P:sulfur compound metabolic process"/>
    <property type="evidence" value="ECO:0007669"/>
    <property type="project" value="TreeGrafter"/>
</dbReference>
<dbReference type="InterPro" id="IPR005066">
    <property type="entry name" value="MoCF_OxRdtse_dimer"/>
</dbReference>
<keyword evidence="11 19" id="KW-0479">Metal-binding</keyword>
<dbReference type="InterPro" id="IPR018506">
    <property type="entry name" value="Cyt_B5_heme-BS"/>
</dbReference>
<dbReference type="SMART" id="SM01117">
    <property type="entry name" value="Cyt-b5"/>
    <property type="match status" value="1"/>
</dbReference>
<evidence type="ECO:0000256" key="6">
    <source>
        <dbReference type="ARBA" id="ARBA00012673"/>
    </source>
</evidence>
<evidence type="ECO:0000256" key="7">
    <source>
        <dbReference type="ARBA" id="ARBA00015499"/>
    </source>
</evidence>
<evidence type="ECO:0000256" key="16">
    <source>
        <dbReference type="ARBA" id="ARBA00023063"/>
    </source>
</evidence>
<evidence type="ECO:0000256" key="15">
    <source>
        <dbReference type="ARBA" id="ARBA00023004"/>
    </source>
</evidence>
<evidence type="ECO:0000256" key="14">
    <source>
        <dbReference type="ARBA" id="ARBA00023002"/>
    </source>
</evidence>
<dbReference type="InterPro" id="IPR017938">
    <property type="entry name" value="Riboflavin_synthase-like_b-brl"/>
</dbReference>
<evidence type="ECO:0000256" key="4">
    <source>
        <dbReference type="ARBA" id="ARBA00006253"/>
    </source>
</evidence>
<dbReference type="SUPFAM" id="SSF52343">
    <property type="entry name" value="Ferredoxin reductase-like, C-terminal NADP-linked domain"/>
    <property type="match status" value="1"/>
</dbReference>
<dbReference type="SUPFAM" id="SSF63380">
    <property type="entry name" value="Riboflavin synthase domain-like"/>
    <property type="match status" value="1"/>
</dbReference>
<dbReference type="GO" id="GO:0008482">
    <property type="term" value="F:sulfite oxidase activity"/>
    <property type="evidence" value="ECO:0007669"/>
    <property type="project" value="TreeGrafter"/>
</dbReference>
<feature type="domain" description="Cytochrome b5 heme-binding" evidence="21">
    <location>
        <begin position="559"/>
        <end position="634"/>
    </location>
</feature>
<feature type="compositionally biased region" description="Basic and acidic residues" evidence="20">
    <location>
        <begin position="84"/>
        <end position="95"/>
    </location>
</feature>
<evidence type="ECO:0000313" key="24">
    <source>
        <dbReference type="Proteomes" id="UP000812966"/>
    </source>
</evidence>
<dbReference type="GO" id="GO:0030151">
    <property type="term" value="F:molybdenum ion binding"/>
    <property type="evidence" value="ECO:0007669"/>
    <property type="project" value="InterPro"/>
</dbReference>
<keyword evidence="9" id="KW-0349">Heme</keyword>
<sequence>MSTSTSSNSSSSPNSPSKLGDSLTLPNSSSGETSPATSVPSSPDLDKDVKPEYDLEIEEKDDEDTNGFPASFPAVPKSTTYNSPDEKDAGTPDAWLNRDPRLVRLTGKHPFNCEPKLNTLFDQGFLTPSELFYVRNHGAVPKVDEQLAASWKVEVTGQVKNPIELSLRDLKERFKVVTLPVTLVCAGNRRKEQNVVRKGLGFNWGAAGVSTALFTGVYLADILDLVKPIPHPETGARAAHVVFEGADDLPQGRYGTSQLLSWARNRERGMLIAWAMNGEPLSPDHGFPIRLVCPGQIGGRMVKWLTKIEVSHQESQHYLHFWDNKVLPTQVMPEEARAEKKWWYDPRYIINELNTNSAIAQPDHDEVINLDTLGSEYTVKGYAYSGGGRRVNRIEVSLDEGTTWKLAEIFYPEDLYRAVAYQDETYGHLDLTDRDTCFCWCFWSFKIPSSDLKTTPAIMVRAMDEGLSGQPQEMYWNATSMMNNWWFRVAVHQQEDGRSVRFEHPTLAGVHAGGWMERLKDEGQDILKPVFGKKADAPGPSTLKPTVKKEVSMVKESIKRIITAEELKAHTDPEHPWFVVRGEVYDGSGFMKDHPGGGESISLVAGQDATEDFMSIHSPQGRAMLADYHIGTLDARGLIEAVSEPQETQIEPIFLNKTKWKKAPLVSVKTVSHDSRVYRFALQDKDQTLGLPTGQHVFVKLRRKAPRETTSEEDRENAEFEETRVVEGEMVQRAYTPVSSASATGHIDLLIKLYLANETWRNGGKMTTGFNELELGDEIEFKGPLGSFTYLERGLCRWRGVERKVNTFGMICAGSGITPILQVVREIVDGDARSGNSHQDLPKVWCVDSNRKEEDILCRQELDGLVERSQGRFQLHHALSAPPFDWPETYTKGRMTENTLRQYLPPPSDDALLMVCGPDGLINEIVKPGLTAIGWNIETQLVVF</sequence>
<dbReference type="CDD" id="cd06183">
    <property type="entry name" value="cyt_b5_reduct_like"/>
    <property type="match status" value="1"/>
</dbReference>
<evidence type="ECO:0000259" key="22">
    <source>
        <dbReference type="PROSITE" id="PS51384"/>
    </source>
</evidence>
<dbReference type="Pfam" id="PF00173">
    <property type="entry name" value="Cyt-b5"/>
    <property type="match status" value="1"/>
</dbReference>
<evidence type="ECO:0000256" key="12">
    <source>
        <dbReference type="ARBA" id="ARBA00022827"/>
    </source>
</evidence>
<dbReference type="PROSITE" id="PS00559">
    <property type="entry name" value="MOLYBDOPTERIN_EUK"/>
    <property type="match status" value="1"/>
</dbReference>
<comment type="similarity">
    <text evidence="4">Belongs to the nitrate reductase family.</text>
</comment>
<feature type="compositionally biased region" description="Polar residues" evidence="20">
    <location>
        <begin position="24"/>
        <end position="41"/>
    </location>
</feature>
<dbReference type="PRINTS" id="PR00363">
    <property type="entry name" value="CYTOCHROMEB5"/>
</dbReference>
<dbReference type="FunFam" id="3.90.420.10:FF:000005">
    <property type="entry name" value="Nitrate reductase"/>
    <property type="match status" value="1"/>
</dbReference>
<proteinExistence type="inferred from homology"/>
<keyword evidence="15" id="KW-0408">Iron</keyword>
<dbReference type="InterPro" id="IPR039261">
    <property type="entry name" value="FNR_nucleotide-bd"/>
</dbReference>
<name>A0A8K0JHM0_9TREE</name>
<dbReference type="Gene3D" id="2.60.40.650">
    <property type="match status" value="1"/>
</dbReference>
<evidence type="ECO:0000256" key="5">
    <source>
        <dbReference type="ARBA" id="ARBA00011738"/>
    </source>
</evidence>
<comment type="cofactor">
    <cofactor evidence="2">
        <name>FAD</name>
        <dbReference type="ChEBI" id="CHEBI:57692"/>
    </cofactor>
</comment>
<dbReference type="EMBL" id="JABELV010000155">
    <property type="protein sequence ID" value="KAG7529194.1"/>
    <property type="molecule type" value="Genomic_DNA"/>
</dbReference>
<dbReference type="PANTHER" id="PTHR19372">
    <property type="entry name" value="SULFITE REDUCTASE"/>
    <property type="match status" value="1"/>
</dbReference>
<comment type="cofactor">
    <cofactor evidence="1">
        <name>heme</name>
        <dbReference type="ChEBI" id="CHEBI:30413"/>
    </cofactor>
</comment>
<dbReference type="GO" id="GO:0043546">
    <property type="term" value="F:molybdopterin cofactor binding"/>
    <property type="evidence" value="ECO:0007669"/>
    <property type="project" value="InterPro"/>
</dbReference>
<feature type="compositionally biased region" description="Basic and acidic residues" evidence="20">
    <location>
        <begin position="44"/>
        <end position="53"/>
    </location>
</feature>
<dbReference type="Gene3D" id="3.10.120.10">
    <property type="entry name" value="Cytochrome b5-like heme/steroid binding domain"/>
    <property type="match status" value="1"/>
</dbReference>
<dbReference type="SUPFAM" id="SSF56524">
    <property type="entry name" value="Oxidoreductase molybdopterin-binding domain"/>
    <property type="match status" value="1"/>
</dbReference>
<evidence type="ECO:0000256" key="10">
    <source>
        <dbReference type="ARBA" id="ARBA00022630"/>
    </source>
</evidence>
<dbReference type="EC" id="1.7.1.3" evidence="6"/>
<comment type="cofactor">
    <cofactor evidence="19">
        <name>Mo-molybdopterin</name>
        <dbReference type="ChEBI" id="CHEBI:71302"/>
    </cofactor>
    <text evidence="19">Binds 1 Mo-molybdopterin (Mo-MPT) cofactor per subunit.</text>
</comment>
<evidence type="ECO:0000313" key="23">
    <source>
        <dbReference type="EMBL" id="KAG7529194.1"/>
    </source>
</evidence>
<dbReference type="PANTHER" id="PTHR19372:SF7">
    <property type="entry name" value="SULFITE OXIDASE, MITOCHONDRIAL"/>
    <property type="match status" value="1"/>
</dbReference>
<keyword evidence="8 19" id="KW-0500">Molybdenum</keyword>